<dbReference type="Pfam" id="PF00076">
    <property type="entry name" value="RRM_1"/>
    <property type="match status" value="1"/>
</dbReference>
<keyword evidence="3" id="KW-0508">mRNA splicing</keyword>
<evidence type="ECO:0000313" key="7">
    <source>
        <dbReference type="Proteomes" id="UP000245207"/>
    </source>
</evidence>
<dbReference type="InterPro" id="IPR000504">
    <property type="entry name" value="RRM_dom"/>
</dbReference>
<keyword evidence="4" id="KW-0694">RNA-binding</keyword>
<dbReference type="InterPro" id="IPR035979">
    <property type="entry name" value="RBD_domain_sf"/>
</dbReference>
<sequence>MRRNDADRRPSQVSHSIFVTNFPPGTSAKQLWDICEQYGKVVDTFIPNRLSKAGKKFAFVRFIKVSNIDVLVGNLNTIWIGKFRLRFNLARFQRESKGDGVTDNGQKKYERVNVPATSTFTRSFAAAVSNDSRPYTGGKQIEDKPLMVIDDDCLIDKSFELTLVAKVKKFESMTNLRVILNDEGFENVTIRYLGGFWVSLEFLDTHARVKFQEHTGVETWFSVIQPWSNEFRVEERVSWVDVEGIPSVAWTTKTFSKIANRWGELLFEEDPNDNNLWCKRLCVVTKSKDFIMETFKIIIKGESEDPFGIYNLLNKEDQIKEGEPVVFSFLVRLLLLLPQGFLCGGGFRSSGSLRTKIGLVGSKV</sequence>
<dbReference type="AlphaFoldDB" id="A0A2U1PA55"/>
<evidence type="ECO:0000256" key="1">
    <source>
        <dbReference type="ARBA" id="ARBA00022664"/>
    </source>
</evidence>
<organism evidence="6 7">
    <name type="scientific">Artemisia annua</name>
    <name type="common">Sweet wormwood</name>
    <dbReference type="NCBI Taxonomy" id="35608"/>
    <lineage>
        <taxon>Eukaryota</taxon>
        <taxon>Viridiplantae</taxon>
        <taxon>Streptophyta</taxon>
        <taxon>Embryophyta</taxon>
        <taxon>Tracheophyta</taxon>
        <taxon>Spermatophyta</taxon>
        <taxon>Magnoliopsida</taxon>
        <taxon>eudicotyledons</taxon>
        <taxon>Gunneridae</taxon>
        <taxon>Pentapetalae</taxon>
        <taxon>asterids</taxon>
        <taxon>campanulids</taxon>
        <taxon>Asterales</taxon>
        <taxon>Asteraceae</taxon>
        <taxon>Asteroideae</taxon>
        <taxon>Anthemideae</taxon>
        <taxon>Artemisiinae</taxon>
        <taxon>Artemisia</taxon>
    </lineage>
</organism>
<dbReference type="GO" id="GO:0003723">
    <property type="term" value="F:RNA binding"/>
    <property type="evidence" value="ECO:0007669"/>
    <property type="project" value="UniProtKB-UniRule"/>
</dbReference>
<keyword evidence="7" id="KW-1185">Reference proteome</keyword>
<dbReference type="GO" id="GO:0005681">
    <property type="term" value="C:spliceosomal complex"/>
    <property type="evidence" value="ECO:0007669"/>
    <property type="project" value="UniProtKB-KW"/>
</dbReference>
<name>A0A2U1PA55_ARTAN</name>
<dbReference type="Gene3D" id="3.30.70.330">
    <property type="match status" value="1"/>
</dbReference>
<dbReference type="InterPro" id="IPR012677">
    <property type="entry name" value="Nucleotide-bd_a/b_plait_sf"/>
</dbReference>
<accession>A0A2U1PA55</accession>
<dbReference type="SMART" id="SM00360">
    <property type="entry name" value="RRM"/>
    <property type="match status" value="1"/>
</dbReference>
<keyword evidence="1" id="KW-0507">mRNA processing</keyword>
<evidence type="ECO:0000256" key="2">
    <source>
        <dbReference type="ARBA" id="ARBA00022728"/>
    </source>
</evidence>
<dbReference type="InterPro" id="IPR050907">
    <property type="entry name" value="SRSF"/>
</dbReference>
<evidence type="ECO:0000256" key="4">
    <source>
        <dbReference type="PROSITE-ProRule" id="PRU00176"/>
    </source>
</evidence>
<dbReference type="PANTHER" id="PTHR23147">
    <property type="entry name" value="SERINE/ARGININE RICH SPLICING FACTOR"/>
    <property type="match status" value="1"/>
</dbReference>
<dbReference type="EMBL" id="PKPP01001452">
    <property type="protein sequence ID" value="PWA82624.1"/>
    <property type="molecule type" value="Genomic_DNA"/>
</dbReference>
<evidence type="ECO:0000259" key="5">
    <source>
        <dbReference type="PROSITE" id="PS50102"/>
    </source>
</evidence>
<dbReference type="OrthoDB" id="1740249at2759"/>
<keyword evidence="2" id="KW-0747">Spliceosome</keyword>
<dbReference type="CDD" id="cd00590">
    <property type="entry name" value="RRM_SF"/>
    <property type="match status" value="1"/>
</dbReference>
<comment type="caution">
    <text evidence="6">The sequence shown here is derived from an EMBL/GenBank/DDBJ whole genome shotgun (WGS) entry which is preliminary data.</text>
</comment>
<evidence type="ECO:0000313" key="6">
    <source>
        <dbReference type="EMBL" id="PWA82624.1"/>
    </source>
</evidence>
<dbReference type="GO" id="GO:0008380">
    <property type="term" value="P:RNA splicing"/>
    <property type="evidence" value="ECO:0007669"/>
    <property type="project" value="UniProtKB-KW"/>
</dbReference>
<dbReference type="Proteomes" id="UP000245207">
    <property type="component" value="Unassembled WGS sequence"/>
</dbReference>
<dbReference type="SUPFAM" id="SSF54928">
    <property type="entry name" value="RNA-binding domain, RBD"/>
    <property type="match status" value="1"/>
</dbReference>
<protein>
    <recommendedName>
        <fullName evidence="5">RRM domain-containing protein</fullName>
    </recommendedName>
</protein>
<feature type="domain" description="RRM" evidence="5">
    <location>
        <begin position="15"/>
        <end position="92"/>
    </location>
</feature>
<evidence type="ECO:0000256" key="3">
    <source>
        <dbReference type="ARBA" id="ARBA00023187"/>
    </source>
</evidence>
<dbReference type="PROSITE" id="PS50102">
    <property type="entry name" value="RRM"/>
    <property type="match status" value="1"/>
</dbReference>
<proteinExistence type="predicted"/>
<gene>
    <name evidence="6" type="ORF">CTI12_AA176520</name>
</gene>
<reference evidence="6 7" key="1">
    <citation type="journal article" date="2018" name="Mol. Plant">
        <title>The genome of Artemisia annua provides insight into the evolution of Asteraceae family and artemisinin biosynthesis.</title>
        <authorList>
            <person name="Shen Q."/>
            <person name="Zhang L."/>
            <person name="Liao Z."/>
            <person name="Wang S."/>
            <person name="Yan T."/>
            <person name="Shi P."/>
            <person name="Liu M."/>
            <person name="Fu X."/>
            <person name="Pan Q."/>
            <person name="Wang Y."/>
            <person name="Lv Z."/>
            <person name="Lu X."/>
            <person name="Zhang F."/>
            <person name="Jiang W."/>
            <person name="Ma Y."/>
            <person name="Chen M."/>
            <person name="Hao X."/>
            <person name="Li L."/>
            <person name="Tang Y."/>
            <person name="Lv G."/>
            <person name="Zhou Y."/>
            <person name="Sun X."/>
            <person name="Brodelius P.E."/>
            <person name="Rose J.K.C."/>
            <person name="Tang K."/>
        </authorList>
    </citation>
    <scope>NUCLEOTIDE SEQUENCE [LARGE SCALE GENOMIC DNA]</scope>
    <source>
        <strain evidence="7">cv. Huhao1</strain>
        <tissue evidence="6">Leaf</tissue>
    </source>
</reference>
<dbReference type="GO" id="GO:0006397">
    <property type="term" value="P:mRNA processing"/>
    <property type="evidence" value="ECO:0007669"/>
    <property type="project" value="UniProtKB-KW"/>
</dbReference>